<dbReference type="Proteomes" id="UP000036503">
    <property type="component" value="Unassembled WGS sequence"/>
</dbReference>
<keyword evidence="4" id="KW-1185">Reference proteome</keyword>
<feature type="region of interest" description="Disordered" evidence="1">
    <location>
        <begin position="98"/>
        <end position="124"/>
    </location>
</feature>
<keyword evidence="2" id="KW-0472">Membrane</keyword>
<reference evidence="3 4" key="1">
    <citation type="submission" date="2015-06" db="EMBL/GenBank/DDBJ databases">
        <title>Draft genome sequence of beer spoilage bacterium Megasphaera cerevisiae type strain 20462.</title>
        <authorList>
            <person name="Kutumbaka K."/>
            <person name="Pasmowitz J."/>
            <person name="Mategko J."/>
            <person name="Reyes D."/>
            <person name="Friedrich A."/>
            <person name="Han S."/>
            <person name="Martens-Habbena W."/>
            <person name="Neal-McKinney J."/>
            <person name="Janagama H.K."/>
            <person name="Nadala C."/>
            <person name="Samadpour M."/>
        </authorList>
    </citation>
    <scope>NUCLEOTIDE SEQUENCE [LARGE SCALE GENOMIC DNA]</scope>
    <source>
        <strain evidence="3 4">DSM 20462</strain>
    </source>
</reference>
<evidence type="ECO:0000313" key="3">
    <source>
        <dbReference type="EMBL" id="KMO85758.1"/>
    </source>
</evidence>
<dbReference type="SUPFAM" id="SSF141571">
    <property type="entry name" value="Pentapeptide repeat-like"/>
    <property type="match status" value="1"/>
</dbReference>
<evidence type="ECO:0000256" key="1">
    <source>
        <dbReference type="SAM" id="MobiDB-lite"/>
    </source>
</evidence>
<organism evidence="3 4">
    <name type="scientific">Megasphaera cerevisiae DSM 20462</name>
    <dbReference type="NCBI Taxonomy" id="1122219"/>
    <lineage>
        <taxon>Bacteria</taxon>
        <taxon>Bacillati</taxon>
        <taxon>Bacillota</taxon>
        <taxon>Negativicutes</taxon>
        <taxon>Veillonellales</taxon>
        <taxon>Veillonellaceae</taxon>
        <taxon>Megasphaera</taxon>
    </lineage>
</organism>
<dbReference type="AlphaFoldDB" id="A0A0J6WU99"/>
<dbReference type="InParanoid" id="A0A0J6WU99"/>
<comment type="caution">
    <text evidence="3">The sequence shown here is derived from an EMBL/GenBank/DDBJ whole genome shotgun (WGS) entry which is preliminary data.</text>
</comment>
<proteinExistence type="predicted"/>
<dbReference type="EMBL" id="LEKT01000047">
    <property type="protein sequence ID" value="KMO85758.1"/>
    <property type="molecule type" value="Genomic_DNA"/>
</dbReference>
<sequence>MLNTIAVLRKTTCGLAMIPMIFMSSMQISATGTYTGQSAAVIAQNGEMSGHDMQNGEMSGHDMQNGEMSGHDMQNGEMSGHDMQNGEMSGHDMQNGEMSGHTMQNGEMSGHDMEEGGNAAEQTATREDSRVILSVFGGLAILVILVAGIMKYTRISKMRR</sequence>
<feature type="transmembrane region" description="Helical" evidence="2">
    <location>
        <begin position="131"/>
        <end position="150"/>
    </location>
</feature>
<evidence type="ECO:0000256" key="2">
    <source>
        <dbReference type="SAM" id="Phobius"/>
    </source>
</evidence>
<gene>
    <name evidence="3" type="ORF">AB840_11835</name>
</gene>
<dbReference type="PATRIC" id="fig|1122219.3.peg.2327"/>
<accession>A0A0J6WU99</accession>
<name>A0A0J6WU99_9FIRM</name>
<keyword evidence="2" id="KW-1133">Transmembrane helix</keyword>
<evidence type="ECO:0000313" key="4">
    <source>
        <dbReference type="Proteomes" id="UP000036503"/>
    </source>
</evidence>
<protein>
    <submittedName>
        <fullName evidence="3">Uncharacterized protein</fullName>
    </submittedName>
</protein>
<keyword evidence="2" id="KW-0812">Transmembrane</keyword>
<dbReference type="RefSeq" id="WP_048515053.1">
    <property type="nucleotide sequence ID" value="NZ_FUXD01000050.1"/>
</dbReference>